<dbReference type="RefSeq" id="WP_079736026.1">
    <property type="nucleotide sequence ID" value="NZ_LT670848.1"/>
</dbReference>
<dbReference type="STRING" id="143223.SAMN05878281_3077"/>
<keyword evidence="1" id="KW-0489">Methyltransferase</keyword>
<reference evidence="2" key="1">
    <citation type="submission" date="2016-11" db="EMBL/GenBank/DDBJ databases">
        <authorList>
            <person name="Varghese N."/>
            <person name="Submissions S."/>
        </authorList>
    </citation>
    <scope>NUCLEOTIDE SEQUENCE [LARGE SCALE GENOMIC DNA]</scope>
    <source>
        <strain evidence="2">ACAM 48</strain>
    </source>
</reference>
<proteinExistence type="predicted"/>
<keyword evidence="2" id="KW-1185">Reference proteome</keyword>
<dbReference type="GO" id="GO:0032259">
    <property type="term" value="P:methylation"/>
    <property type="evidence" value="ECO:0007669"/>
    <property type="project" value="UniProtKB-KW"/>
</dbReference>
<evidence type="ECO:0000313" key="1">
    <source>
        <dbReference type="EMBL" id="SHN02058.1"/>
    </source>
</evidence>
<dbReference type="AlphaFoldDB" id="A0A1M7NE89"/>
<dbReference type="Proteomes" id="UP000190235">
    <property type="component" value="Chromosome I"/>
</dbReference>
<protein>
    <submittedName>
        <fullName evidence="1">2-polyprenyl-3-methyl-5-hydroxy-6-metoxy-1,4-benzoquinol methylase</fullName>
    </submittedName>
</protein>
<sequence length="254" mass="29530">MDLLEKSKSGRRHPWELARYEVVKSLINTHIKNYSGKKILDLGCGDLFFLNKFSEDKTDTDFYAVDTAFDEEYIKSEGVVSHIKLFNSLSNLPNEDLFFDIVFLMDVVEHIENDVTFLENLKNNSFITEKTIILITVPAYQKLFCYHDHFLGHYRRYTNSTIENVTKKAGFKTLTKGYFFTSLLLPRFIEVIKENAGKKNKIRGTRLTQWNKNNLTTQSIKKMLLFDFKIGQILKKIGINTPGLSNYLLCKIRA</sequence>
<dbReference type="EMBL" id="LT670848">
    <property type="protein sequence ID" value="SHN02058.1"/>
    <property type="molecule type" value="Genomic_DNA"/>
</dbReference>
<gene>
    <name evidence="1" type="ORF">SAMN05878281_3077</name>
</gene>
<evidence type="ECO:0000313" key="2">
    <source>
        <dbReference type="Proteomes" id="UP000190235"/>
    </source>
</evidence>
<dbReference type="OrthoDB" id="1524727at2"/>
<dbReference type="InterPro" id="IPR029063">
    <property type="entry name" value="SAM-dependent_MTases_sf"/>
</dbReference>
<dbReference type="SUPFAM" id="SSF53335">
    <property type="entry name" value="S-adenosyl-L-methionine-dependent methyltransferases"/>
    <property type="match status" value="1"/>
</dbReference>
<organism evidence="1 2">
    <name type="scientific">Salegentibacter salegens</name>
    <dbReference type="NCBI Taxonomy" id="143223"/>
    <lineage>
        <taxon>Bacteria</taxon>
        <taxon>Pseudomonadati</taxon>
        <taxon>Bacteroidota</taxon>
        <taxon>Flavobacteriia</taxon>
        <taxon>Flavobacteriales</taxon>
        <taxon>Flavobacteriaceae</taxon>
        <taxon>Salegentibacter</taxon>
    </lineage>
</organism>
<dbReference type="Pfam" id="PF13489">
    <property type="entry name" value="Methyltransf_23"/>
    <property type="match status" value="1"/>
</dbReference>
<name>A0A1M7NE89_9FLAO</name>
<accession>A0A1M7NE89</accession>
<dbReference type="GO" id="GO:0008168">
    <property type="term" value="F:methyltransferase activity"/>
    <property type="evidence" value="ECO:0007669"/>
    <property type="project" value="UniProtKB-KW"/>
</dbReference>
<keyword evidence="1" id="KW-0808">Transferase</keyword>
<dbReference type="Gene3D" id="3.40.50.150">
    <property type="entry name" value="Vaccinia Virus protein VP39"/>
    <property type="match status" value="1"/>
</dbReference>